<feature type="compositionally biased region" description="Basic and acidic residues" evidence="2">
    <location>
        <begin position="162"/>
        <end position="180"/>
    </location>
</feature>
<dbReference type="Pfam" id="PF07910">
    <property type="entry name" value="Peptidase_C78"/>
    <property type="match status" value="1"/>
</dbReference>
<dbReference type="InterPro" id="IPR012462">
    <property type="entry name" value="UFSP1/2_DUB_cat"/>
</dbReference>
<gene>
    <name evidence="4" type="ORF">PENSTE_c001G05801</name>
</gene>
<evidence type="ECO:0000256" key="2">
    <source>
        <dbReference type="SAM" id="MobiDB-lite"/>
    </source>
</evidence>
<comment type="caution">
    <text evidence="4">The sequence shown here is derived from an EMBL/GenBank/DDBJ whole genome shotgun (WGS) entry which is preliminary data.</text>
</comment>
<feature type="region of interest" description="Disordered" evidence="2">
    <location>
        <begin position="98"/>
        <end position="181"/>
    </location>
</feature>
<dbReference type="OrthoDB" id="288987at2759"/>
<reference evidence="5" key="1">
    <citation type="journal article" date="2017" name="Nat. Microbiol.">
        <title>Global analysis of biosynthetic gene clusters reveals vast potential of secondary metabolite production in Penicillium species.</title>
        <authorList>
            <person name="Nielsen J.C."/>
            <person name="Grijseels S."/>
            <person name="Prigent S."/>
            <person name="Ji B."/>
            <person name="Dainat J."/>
            <person name="Nielsen K.F."/>
            <person name="Frisvad J.C."/>
            <person name="Workman M."/>
            <person name="Nielsen J."/>
        </authorList>
    </citation>
    <scope>NUCLEOTIDE SEQUENCE [LARGE SCALE GENOMIC DNA]</scope>
    <source>
        <strain evidence="5">IBT 24891</strain>
    </source>
</reference>
<keyword evidence="1" id="KW-0378">Hydrolase</keyword>
<dbReference type="GO" id="GO:0016787">
    <property type="term" value="F:hydrolase activity"/>
    <property type="evidence" value="ECO:0007669"/>
    <property type="project" value="UniProtKB-KW"/>
</dbReference>
<proteinExistence type="predicted"/>
<protein>
    <recommendedName>
        <fullName evidence="3">UFSP1/2/DUB catalytic domain-containing protein</fullName>
    </recommendedName>
</protein>
<feature type="compositionally biased region" description="Polar residues" evidence="2">
    <location>
        <begin position="98"/>
        <end position="108"/>
    </location>
</feature>
<organism evidence="4 5">
    <name type="scientific">Penicillium steckii</name>
    <dbReference type="NCBI Taxonomy" id="303698"/>
    <lineage>
        <taxon>Eukaryota</taxon>
        <taxon>Fungi</taxon>
        <taxon>Dikarya</taxon>
        <taxon>Ascomycota</taxon>
        <taxon>Pezizomycotina</taxon>
        <taxon>Eurotiomycetes</taxon>
        <taxon>Eurotiomycetidae</taxon>
        <taxon>Eurotiales</taxon>
        <taxon>Aspergillaceae</taxon>
        <taxon>Penicillium</taxon>
    </lineage>
</organism>
<evidence type="ECO:0000256" key="1">
    <source>
        <dbReference type="ARBA" id="ARBA00022801"/>
    </source>
</evidence>
<feature type="domain" description="UFSP1/2/DUB catalytic" evidence="3">
    <location>
        <begin position="233"/>
        <end position="455"/>
    </location>
</feature>
<dbReference type="STRING" id="303698.A0A1V6U038"/>
<evidence type="ECO:0000259" key="3">
    <source>
        <dbReference type="Pfam" id="PF07910"/>
    </source>
</evidence>
<feature type="compositionally biased region" description="Polar residues" evidence="2">
    <location>
        <begin position="140"/>
        <end position="151"/>
    </location>
</feature>
<evidence type="ECO:0000313" key="5">
    <source>
        <dbReference type="Proteomes" id="UP000191285"/>
    </source>
</evidence>
<keyword evidence="5" id="KW-1185">Reference proteome</keyword>
<accession>A0A1V6U038</accession>
<dbReference type="AlphaFoldDB" id="A0A1V6U038"/>
<dbReference type="Gene3D" id="3.90.70.130">
    <property type="match status" value="1"/>
</dbReference>
<dbReference type="EMBL" id="MLKD01000001">
    <property type="protein sequence ID" value="OQE31922.1"/>
    <property type="molecule type" value="Genomic_DNA"/>
</dbReference>
<dbReference type="Proteomes" id="UP000191285">
    <property type="component" value="Unassembled WGS sequence"/>
</dbReference>
<evidence type="ECO:0000313" key="4">
    <source>
        <dbReference type="EMBL" id="OQE31922.1"/>
    </source>
</evidence>
<sequence>MDNTTPSCPFCPFSDQDATFVAQHIEYCHPEGGAPPSFSHDIPSFDNVNQSPSLAAEEEESTEKYIDCPHGCGETVTTAELSTHLDLHIAEGIASDDSGTVQTSFNHDPSNDIPSDIDESQDYEVSRKHGKRGPYRDFTRGNTSKSVQPRNRSPVGKIGPDGAKRLGRSELGPHAHEKKMPPWLKKLLEKGSPTSKQTRITPDGRLARSTITENETDHLIPVIAKLCSADSSTSRVFLCSPQVRHICKLSREGGFCGYRNIQMLLSYITKSKAAGSESFPNGVPSILQLQELIEKAWDMGYNSSGRTETGGIKGTRKFIGTPEAQALFMSLKIPCDASSLSGAERISAHDALYMEVASYFRSKVPLENETKVFTTDLPPIYFQHQGHSMTIIGFEIRENGSANILVFDPMFKTSPAMSRLINSAAAGKAENPGKLLKAYRRETKYLQKFKMFELLKLSTAEPVDGYKSQ</sequence>
<name>A0A1V6U038_9EURO</name>